<evidence type="ECO:0000313" key="2">
    <source>
        <dbReference type="Proteomes" id="UP000178613"/>
    </source>
</evidence>
<proteinExistence type="predicted"/>
<name>A0A1G2REE5_9BACT</name>
<dbReference type="Proteomes" id="UP000178613">
    <property type="component" value="Unassembled WGS sequence"/>
</dbReference>
<gene>
    <name evidence="1" type="ORF">A3D64_01385</name>
</gene>
<dbReference type="AlphaFoldDB" id="A0A1G2REE5"/>
<accession>A0A1G2REE5</accession>
<sequence>MTYRELTEKLLALEEEFDLFGRTVAGVLFWDLVRRRVHGAVLVKEEMVPAHVPERRGLARFVRMAFGFVWIALFKNPFLVSRADIVVFGSDRRRLQEDGLWHDIYCDSLIDRLEQEGMRCLMVENPPLGGELARRPIKTRRTAHLSVIQASASVLFRLRPVRLSLSGEERAFLKLVETRLARELGVRVRLQAMLEDALGKARATSPFYKAFLRKSAPRAVVVVKPMGKRSLITACRELGIPVVELQYSDIHRSNLAYSYEGPKRVQQGAPDYLFLFGDFWKRNVSFSLPKERVFAVGFPYYEQERAKYANLKKRRGQILFLSKPIAQGALSRFAIEVARELGDAWHIVYKLYERESMNWKERYPWLADSGIEVVAEGEQPLYELFAESEVQVSGDSTAVYEGVGFGLRTFLLELPGTDNMEPLVKSGHAELVASAHQLKALLEHPRRVQRETKEEFFKKNALGYMTSLIKKLCVSGAIRQAE</sequence>
<reference evidence="1 2" key="1">
    <citation type="journal article" date="2016" name="Nat. Commun.">
        <title>Thousands of microbial genomes shed light on interconnected biogeochemical processes in an aquifer system.</title>
        <authorList>
            <person name="Anantharaman K."/>
            <person name="Brown C.T."/>
            <person name="Hug L.A."/>
            <person name="Sharon I."/>
            <person name="Castelle C.J."/>
            <person name="Probst A.J."/>
            <person name="Thomas B.C."/>
            <person name="Singh A."/>
            <person name="Wilkins M.J."/>
            <person name="Karaoz U."/>
            <person name="Brodie E.L."/>
            <person name="Williams K.H."/>
            <person name="Hubbard S.S."/>
            <person name="Banfield J.F."/>
        </authorList>
    </citation>
    <scope>NUCLEOTIDE SEQUENCE [LARGE SCALE GENOMIC DNA]</scope>
</reference>
<protein>
    <submittedName>
        <fullName evidence="1">Uncharacterized protein</fullName>
    </submittedName>
</protein>
<dbReference type="EMBL" id="MHUB01000021">
    <property type="protein sequence ID" value="OHA70652.1"/>
    <property type="molecule type" value="Genomic_DNA"/>
</dbReference>
<organism evidence="1 2">
    <name type="scientific">Candidatus Wildermuthbacteria bacterium RIFCSPHIGHO2_02_FULL_49_9</name>
    <dbReference type="NCBI Taxonomy" id="1802456"/>
    <lineage>
        <taxon>Bacteria</taxon>
        <taxon>Candidatus Wildermuthiibacteriota</taxon>
    </lineage>
</organism>
<comment type="caution">
    <text evidence="1">The sequence shown here is derived from an EMBL/GenBank/DDBJ whole genome shotgun (WGS) entry which is preliminary data.</text>
</comment>
<evidence type="ECO:0000313" key="1">
    <source>
        <dbReference type="EMBL" id="OHA70652.1"/>
    </source>
</evidence>